<name>A0A5C6DPV3_9BACT</name>
<evidence type="ECO:0000259" key="2">
    <source>
        <dbReference type="Pfam" id="PF20766"/>
    </source>
</evidence>
<dbReference type="InterPro" id="IPR012349">
    <property type="entry name" value="Split_barrel_FMN-bd"/>
</dbReference>
<evidence type="ECO:0008006" key="5">
    <source>
        <dbReference type="Google" id="ProtNLM"/>
    </source>
</evidence>
<gene>
    <name evidence="3" type="ORF">Poly41_31720</name>
</gene>
<dbReference type="SUPFAM" id="SSF50475">
    <property type="entry name" value="FMN-binding split barrel"/>
    <property type="match status" value="1"/>
</dbReference>
<dbReference type="OrthoDB" id="2112021at2"/>
<dbReference type="InterPro" id="IPR049288">
    <property type="entry name" value="DUF447_C"/>
</dbReference>
<dbReference type="AlphaFoldDB" id="A0A5C6DPV3"/>
<accession>A0A5C6DPV3</accession>
<dbReference type="Gene3D" id="1.20.58.290">
    <property type="entry name" value="Hypothetical membrane protein ta0354_69_121"/>
    <property type="match status" value="1"/>
</dbReference>
<evidence type="ECO:0000313" key="4">
    <source>
        <dbReference type="Proteomes" id="UP000319143"/>
    </source>
</evidence>
<feature type="domain" description="DUF447" evidence="1">
    <location>
        <begin position="4"/>
        <end position="131"/>
    </location>
</feature>
<dbReference type="Gene3D" id="2.30.110.10">
    <property type="entry name" value="Electron Transport, Fmn-binding Protein, Chain A"/>
    <property type="match status" value="1"/>
</dbReference>
<dbReference type="Pfam" id="PF20766">
    <property type="entry name" value="DUF447_C"/>
    <property type="match status" value="1"/>
</dbReference>
<protein>
    <recommendedName>
        <fullName evidence="5">DUF447 family protein</fullName>
    </recommendedName>
</protein>
<evidence type="ECO:0000313" key="3">
    <source>
        <dbReference type="EMBL" id="TWU37046.1"/>
    </source>
</evidence>
<proteinExistence type="predicted"/>
<keyword evidence="4" id="KW-1185">Reference proteome</keyword>
<dbReference type="Pfam" id="PF04289">
    <property type="entry name" value="DUF447_N"/>
    <property type="match status" value="1"/>
</dbReference>
<feature type="domain" description="DUF447" evidence="2">
    <location>
        <begin position="138"/>
        <end position="188"/>
    </location>
</feature>
<sequence>MILESIVTTADQDNQVNLAPMGIDVSDALAIQDPIGQTMVLRPFRTSKTFSNLCHQRRAVVHVSDDVDLFARGAIHQERDQTTLQSLVHPVGDGLWALHDCHRWFAVEITSSNTLSTRASFECRVLQSEVIRPFFGFNRAKHATIEAAILATRIQLLPREEIECHMQRLKPLIEKTAGEHERNAFSRLADYIESHLAASTLRS</sequence>
<dbReference type="RefSeq" id="WP_146527251.1">
    <property type="nucleotide sequence ID" value="NZ_SJPV01000005.1"/>
</dbReference>
<organism evidence="3 4">
    <name type="scientific">Novipirellula artificiosorum</name>
    <dbReference type="NCBI Taxonomy" id="2528016"/>
    <lineage>
        <taxon>Bacteria</taxon>
        <taxon>Pseudomonadati</taxon>
        <taxon>Planctomycetota</taxon>
        <taxon>Planctomycetia</taxon>
        <taxon>Pirellulales</taxon>
        <taxon>Pirellulaceae</taxon>
        <taxon>Novipirellula</taxon>
    </lineage>
</organism>
<evidence type="ECO:0000259" key="1">
    <source>
        <dbReference type="Pfam" id="PF04289"/>
    </source>
</evidence>
<reference evidence="3 4" key="1">
    <citation type="submission" date="2019-02" db="EMBL/GenBank/DDBJ databases">
        <title>Deep-cultivation of Planctomycetes and their phenomic and genomic characterization uncovers novel biology.</title>
        <authorList>
            <person name="Wiegand S."/>
            <person name="Jogler M."/>
            <person name="Boedeker C."/>
            <person name="Pinto D."/>
            <person name="Vollmers J."/>
            <person name="Rivas-Marin E."/>
            <person name="Kohn T."/>
            <person name="Peeters S.H."/>
            <person name="Heuer A."/>
            <person name="Rast P."/>
            <person name="Oberbeckmann S."/>
            <person name="Bunk B."/>
            <person name="Jeske O."/>
            <person name="Meyerdierks A."/>
            <person name="Storesund J.E."/>
            <person name="Kallscheuer N."/>
            <person name="Luecker S."/>
            <person name="Lage O.M."/>
            <person name="Pohl T."/>
            <person name="Merkel B.J."/>
            <person name="Hornburger P."/>
            <person name="Mueller R.-W."/>
            <person name="Bruemmer F."/>
            <person name="Labrenz M."/>
            <person name="Spormann A.M."/>
            <person name="Op Den Camp H."/>
            <person name="Overmann J."/>
            <person name="Amann R."/>
            <person name="Jetten M.S.M."/>
            <person name="Mascher T."/>
            <person name="Medema M.H."/>
            <person name="Devos D.P."/>
            <person name="Kaster A.-K."/>
            <person name="Ovreas L."/>
            <person name="Rohde M."/>
            <person name="Galperin M.Y."/>
            <person name="Jogler C."/>
        </authorList>
    </citation>
    <scope>NUCLEOTIDE SEQUENCE [LARGE SCALE GENOMIC DNA]</scope>
    <source>
        <strain evidence="3 4">Poly41</strain>
    </source>
</reference>
<dbReference type="InterPro" id="IPR007386">
    <property type="entry name" value="DUF447_N"/>
</dbReference>
<dbReference type="EMBL" id="SJPV01000005">
    <property type="protein sequence ID" value="TWU37046.1"/>
    <property type="molecule type" value="Genomic_DNA"/>
</dbReference>
<comment type="caution">
    <text evidence="3">The sequence shown here is derived from an EMBL/GenBank/DDBJ whole genome shotgun (WGS) entry which is preliminary data.</text>
</comment>
<dbReference type="Proteomes" id="UP000319143">
    <property type="component" value="Unassembled WGS sequence"/>
</dbReference>